<dbReference type="EMBL" id="MRZV01000085">
    <property type="protein sequence ID" value="PIK59355.1"/>
    <property type="molecule type" value="Genomic_DNA"/>
</dbReference>
<sequence length="220" mass="25237">MEEVFLLRKALCPKLDLHYLKVESIQPVTFITGLCSNTTTSHKQETKIWEIMIRQEKVLLDDKFDLLKVLICTYKVIYTTSHLTVSYTSALGSILVKQKWQADEEVLIALSPTKGDADGMIEIGIGALENRAIFVRDCRDCSYLKHAYHETDLVNSDTERSLVNTVVDVTIRVFDKEVLEADGDPLFEYSRNDLDETSFNYMGFSGAFITHFHFYVFLRT</sequence>
<dbReference type="AlphaFoldDB" id="A0A2G8LGH9"/>
<name>A0A2G8LGH9_STIJA</name>
<comment type="caution">
    <text evidence="2">The sequence shown here is derived from an EMBL/GenBank/DDBJ whole genome shotgun (WGS) entry which is preliminary data.</text>
</comment>
<evidence type="ECO:0000313" key="3">
    <source>
        <dbReference type="Proteomes" id="UP000230750"/>
    </source>
</evidence>
<feature type="domain" description="Farnesoic acid O-methyl transferase" evidence="1">
    <location>
        <begin position="96"/>
        <end position="207"/>
    </location>
</feature>
<dbReference type="InterPro" id="IPR022041">
    <property type="entry name" value="Methyltransf_FA"/>
</dbReference>
<dbReference type="STRING" id="307972.A0A2G8LGH9"/>
<gene>
    <name evidence="2" type="ORF">BSL78_03726</name>
</gene>
<reference evidence="2 3" key="1">
    <citation type="journal article" date="2017" name="PLoS Biol.">
        <title>The sea cucumber genome provides insights into morphological evolution and visceral regeneration.</title>
        <authorList>
            <person name="Zhang X."/>
            <person name="Sun L."/>
            <person name="Yuan J."/>
            <person name="Sun Y."/>
            <person name="Gao Y."/>
            <person name="Zhang L."/>
            <person name="Li S."/>
            <person name="Dai H."/>
            <person name="Hamel J.F."/>
            <person name="Liu C."/>
            <person name="Yu Y."/>
            <person name="Liu S."/>
            <person name="Lin W."/>
            <person name="Guo K."/>
            <person name="Jin S."/>
            <person name="Xu P."/>
            <person name="Storey K.B."/>
            <person name="Huan P."/>
            <person name="Zhang T."/>
            <person name="Zhou Y."/>
            <person name="Zhang J."/>
            <person name="Lin C."/>
            <person name="Li X."/>
            <person name="Xing L."/>
            <person name="Huo D."/>
            <person name="Sun M."/>
            <person name="Wang L."/>
            <person name="Mercier A."/>
            <person name="Li F."/>
            <person name="Yang H."/>
            <person name="Xiang J."/>
        </authorList>
    </citation>
    <scope>NUCLEOTIDE SEQUENCE [LARGE SCALE GENOMIC DNA]</scope>
    <source>
        <strain evidence="2">Shaxun</strain>
        <tissue evidence="2">Muscle</tissue>
    </source>
</reference>
<dbReference type="Pfam" id="PF12248">
    <property type="entry name" value="Methyltransf_FA"/>
    <property type="match status" value="1"/>
</dbReference>
<evidence type="ECO:0000313" key="2">
    <source>
        <dbReference type="EMBL" id="PIK59355.1"/>
    </source>
</evidence>
<accession>A0A2G8LGH9</accession>
<evidence type="ECO:0000259" key="1">
    <source>
        <dbReference type="Pfam" id="PF12248"/>
    </source>
</evidence>
<proteinExistence type="predicted"/>
<organism evidence="2 3">
    <name type="scientific">Stichopus japonicus</name>
    <name type="common">Sea cucumber</name>
    <dbReference type="NCBI Taxonomy" id="307972"/>
    <lineage>
        <taxon>Eukaryota</taxon>
        <taxon>Metazoa</taxon>
        <taxon>Echinodermata</taxon>
        <taxon>Eleutherozoa</taxon>
        <taxon>Echinozoa</taxon>
        <taxon>Holothuroidea</taxon>
        <taxon>Aspidochirotacea</taxon>
        <taxon>Aspidochirotida</taxon>
        <taxon>Stichopodidae</taxon>
        <taxon>Apostichopus</taxon>
    </lineage>
</organism>
<keyword evidence="3" id="KW-1185">Reference proteome</keyword>
<protein>
    <recommendedName>
        <fullName evidence="1">Farnesoic acid O-methyl transferase domain-containing protein</fullName>
    </recommendedName>
</protein>
<dbReference type="Proteomes" id="UP000230750">
    <property type="component" value="Unassembled WGS sequence"/>
</dbReference>